<dbReference type="KEGG" id="sted:SPTER_12640"/>
<dbReference type="OrthoDB" id="9779322at2"/>
<sequence>MESEIANRLKLRYSPIAVLFANAKPAAALEFAAGRWGCVAALLTAAAKGRQAVFSRSSFGCLGGGVGLGFGNMYPQFPGGFEHFLSTGKEGYREGEAYKKTPELAKSFVESLPITDIPEQFVVFKPLSAVEPQREEPRVIVFYANPDQLSALVVLANYGRPGHTNVVIPFGAGCQSTCLLPWHEAGQEYPKAVVGMTDISARPVIDADLLAFSVPWVMYQEMENNVPGSFLDKPAWHKVAERIPEAK</sequence>
<accession>A0A517DRG4</accession>
<dbReference type="Proteomes" id="UP000320776">
    <property type="component" value="Chromosome"/>
</dbReference>
<proteinExistence type="predicted"/>
<protein>
    <submittedName>
        <fullName evidence="1">Putative ArCR</fullName>
    </submittedName>
</protein>
<dbReference type="Pfam" id="PF02596">
    <property type="entry name" value="DUF169"/>
    <property type="match status" value="1"/>
</dbReference>
<keyword evidence="2" id="KW-1185">Reference proteome</keyword>
<dbReference type="EMBL" id="CP036259">
    <property type="protein sequence ID" value="QDR79955.1"/>
    <property type="molecule type" value="Genomic_DNA"/>
</dbReference>
<dbReference type="AlphaFoldDB" id="A0A517DRG4"/>
<organism evidence="1 2">
    <name type="scientific">Sporomusa termitida</name>
    <dbReference type="NCBI Taxonomy" id="2377"/>
    <lineage>
        <taxon>Bacteria</taxon>
        <taxon>Bacillati</taxon>
        <taxon>Bacillota</taxon>
        <taxon>Negativicutes</taxon>
        <taxon>Selenomonadales</taxon>
        <taxon>Sporomusaceae</taxon>
        <taxon>Sporomusa</taxon>
    </lineage>
</organism>
<name>A0A517DRG4_9FIRM</name>
<evidence type="ECO:0000313" key="2">
    <source>
        <dbReference type="Proteomes" id="UP000320776"/>
    </source>
</evidence>
<dbReference type="InterPro" id="IPR003748">
    <property type="entry name" value="DUF169"/>
</dbReference>
<evidence type="ECO:0000313" key="1">
    <source>
        <dbReference type="EMBL" id="QDR79955.1"/>
    </source>
</evidence>
<gene>
    <name evidence="1" type="ORF">SPTER_12640</name>
</gene>
<reference evidence="1 2" key="1">
    <citation type="submission" date="2019-02" db="EMBL/GenBank/DDBJ databases">
        <title>Closed genome of Sporomusa termitida DSM 4440.</title>
        <authorList>
            <person name="Poehlein A."/>
            <person name="Daniel R."/>
        </authorList>
    </citation>
    <scope>NUCLEOTIDE SEQUENCE [LARGE SCALE GENOMIC DNA]</scope>
    <source>
        <strain evidence="1 2">DSM 4440</strain>
    </source>
</reference>